<keyword evidence="10 13" id="KW-0234">DNA repair</keyword>
<dbReference type="GO" id="GO:0006310">
    <property type="term" value="P:DNA recombination"/>
    <property type="evidence" value="ECO:0007669"/>
    <property type="project" value="UniProtKB-UniRule"/>
</dbReference>
<evidence type="ECO:0000256" key="12">
    <source>
        <dbReference type="ARBA" id="ARBA00029523"/>
    </source>
</evidence>
<keyword evidence="7 13" id="KW-0378">Hydrolase</keyword>
<gene>
    <name evidence="13 15" type="primary">recU</name>
    <name evidence="15" type="ORF">LAD73_00605</name>
</gene>
<feature type="site" description="Transition state stabilizer" evidence="13">
    <location>
        <position position="76"/>
    </location>
</feature>
<dbReference type="NCBIfam" id="NF002581">
    <property type="entry name" value="PRK02234.1-2"/>
    <property type="match status" value="1"/>
</dbReference>
<dbReference type="CDD" id="cd22354">
    <property type="entry name" value="RecU-like"/>
    <property type="match status" value="1"/>
</dbReference>
<evidence type="ECO:0000256" key="5">
    <source>
        <dbReference type="ARBA" id="ARBA00022759"/>
    </source>
</evidence>
<evidence type="ECO:0000256" key="9">
    <source>
        <dbReference type="ARBA" id="ARBA00023172"/>
    </source>
</evidence>
<dbReference type="RefSeq" id="WP_223644383.1">
    <property type="nucleotide sequence ID" value="NZ_JAIQBY010000003.1"/>
</dbReference>
<keyword evidence="8 13" id="KW-0460">Magnesium</keyword>
<evidence type="ECO:0000256" key="3">
    <source>
        <dbReference type="ARBA" id="ARBA00022722"/>
    </source>
</evidence>
<dbReference type="GO" id="GO:0000287">
    <property type="term" value="F:magnesium ion binding"/>
    <property type="evidence" value="ECO:0007669"/>
    <property type="project" value="UniProtKB-UniRule"/>
</dbReference>
<dbReference type="Gene3D" id="3.40.1350.10">
    <property type="match status" value="1"/>
</dbReference>
<dbReference type="EC" id="3.1.21.10" evidence="13"/>
<evidence type="ECO:0000256" key="4">
    <source>
        <dbReference type="ARBA" id="ARBA00022723"/>
    </source>
</evidence>
<feature type="binding site" evidence="13">
    <location>
        <position position="61"/>
    </location>
    <ligand>
        <name>Mg(2+)</name>
        <dbReference type="ChEBI" id="CHEBI:18420"/>
    </ligand>
</feature>
<dbReference type="HAMAP" id="MF_00130">
    <property type="entry name" value="RecU"/>
    <property type="match status" value="1"/>
</dbReference>
<organism evidence="15 16">
    <name type="scientific">Mycoplasma tauri</name>
    <dbReference type="NCBI Taxonomy" id="547987"/>
    <lineage>
        <taxon>Bacteria</taxon>
        <taxon>Bacillati</taxon>
        <taxon>Mycoplasmatota</taxon>
        <taxon>Mollicutes</taxon>
        <taxon>Mycoplasmataceae</taxon>
        <taxon>Mycoplasma</taxon>
    </lineage>
</organism>
<comment type="catalytic activity">
    <reaction evidence="13">
        <text>Endonucleolytic cleavage at a junction such as a reciprocal single-stranded crossover between two homologous DNA duplexes (Holliday junction).</text>
        <dbReference type="EC" id="3.1.21.10"/>
    </reaction>
</comment>
<keyword evidence="14" id="KW-1133">Transmembrane helix</keyword>
<feature type="binding site" evidence="13">
    <location>
        <position position="74"/>
    </location>
    <ligand>
        <name>Mg(2+)</name>
        <dbReference type="ChEBI" id="CHEBI:18420"/>
    </ligand>
</feature>
<dbReference type="GO" id="GO:0006281">
    <property type="term" value="P:DNA repair"/>
    <property type="evidence" value="ECO:0007669"/>
    <property type="project" value="UniProtKB-UniRule"/>
</dbReference>
<evidence type="ECO:0000256" key="14">
    <source>
        <dbReference type="SAM" id="Phobius"/>
    </source>
</evidence>
<evidence type="ECO:0000313" key="16">
    <source>
        <dbReference type="Proteomes" id="UP000772186"/>
    </source>
</evidence>
<sequence>MHKNRGMLLETIINQTISYYENNNIAFIEKKGLPIKFSKLNAQDNKLYAKDAFIYKKSTVDYTGCYKGRFLAFEAKSTNESFLPKNNIREHQKNYLLKIMQNGGLAFFIIMFTMYDEFYLVMYDKLMKHAGETYTYELIKKIGKNIPLSFPGIVDFLPEINNINYKL</sequence>
<keyword evidence="14" id="KW-0812">Transmembrane</keyword>
<reference evidence="15 16" key="1">
    <citation type="submission" date="2021-09" db="EMBL/GenBank/DDBJ databases">
        <title>WGS of Mycoplasma sp. Zaradi2 strains.</title>
        <authorList>
            <person name="Spergser J."/>
        </authorList>
    </citation>
    <scope>NUCLEOTIDE SEQUENCE [LARGE SCALE GENOMIC DNA]</scope>
    <source>
        <strain evidence="15 16">1331</strain>
    </source>
</reference>
<evidence type="ECO:0000256" key="10">
    <source>
        <dbReference type="ARBA" id="ARBA00023204"/>
    </source>
</evidence>
<keyword evidence="6 13" id="KW-0227">DNA damage</keyword>
<comment type="cofactor">
    <cofactor evidence="13">
        <name>Mg(2+)</name>
        <dbReference type="ChEBI" id="CHEBI:18420"/>
    </cofactor>
    <text evidence="13">Binds 1 Mg(2+) ion per subunit.</text>
</comment>
<accession>A0A953T4P9</accession>
<feature type="transmembrane region" description="Helical" evidence="14">
    <location>
        <begin position="95"/>
        <end position="115"/>
    </location>
</feature>
<evidence type="ECO:0000256" key="1">
    <source>
        <dbReference type="ARBA" id="ARBA00004496"/>
    </source>
</evidence>
<dbReference type="GO" id="GO:0007059">
    <property type="term" value="P:chromosome segregation"/>
    <property type="evidence" value="ECO:0007669"/>
    <property type="project" value="UniProtKB-UniRule"/>
</dbReference>
<keyword evidence="16" id="KW-1185">Reference proteome</keyword>
<protein>
    <recommendedName>
        <fullName evidence="12 13">Holliday junction resolvase RecU</fullName>
        <ecNumber evidence="13">3.1.21.10</ecNumber>
    </recommendedName>
    <alternativeName>
        <fullName evidence="13">Recombination protein U homolog</fullName>
    </alternativeName>
</protein>
<comment type="function">
    <text evidence="13">Endonuclease that resolves Holliday junction intermediates in genetic recombination. Cleaves mobile four-strand junctions by introducing symmetrical nicks in paired strands. Promotes annealing of linear ssDNA with homologous dsDNA. Required for DNA repair, homologous recombination and chromosome segregation.</text>
</comment>
<dbReference type="AlphaFoldDB" id="A0A953T4P9"/>
<evidence type="ECO:0000313" key="15">
    <source>
        <dbReference type="EMBL" id="MBZ4195225.1"/>
    </source>
</evidence>
<evidence type="ECO:0000256" key="7">
    <source>
        <dbReference type="ARBA" id="ARBA00022801"/>
    </source>
</evidence>
<keyword evidence="4 13" id="KW-0479">Metal-binding</keyword>
<comment type="subcellular location">
    <subcellularLocation>
        <location evidence="1 13">Cytoplasm</location>
    </subcellularLocation>
</comment>
<evidence type="ECO:0000256" key="8">
    <source>
        <dbReference type="ARBA" id="ARBA00022842"/>
    </source>
</evidence>
<dbReference type="GO" id="GO:0003676">
    <property type="term" value="F:nucleic acid binding"/>
    <property type="evidence" value="ECO:0007669"/>
    <property type="project" value="InterPro"/>
</dbReference>
<dbReference type="InterPro" id="IPR011335">
    <property type="entry name" value="Restrct_endonuc-II-like"/>
</dbReference>
<dbReference type="InterPro" id="IPR011856">
    <property type="entry name" value="tRNA_endonuc-like_dom_sf"/>
</dbReference>
<keyword evidence="9 13" id="KW-0233">DNA recombination</keyword>
<feature type="binding site" evidence="13">
    <location>
        <position position="59"/>
    </location>
    <ligand>
        <name>Mg(2+)</name>
        <dbReference type="ChEBI" id="CHEBI:18420"/>
    </ligand>
</feature>
<comment type="similarity">
    <text evidence="11 13">Belongs to the RecU family.</text>
</comment>
<dbReference type="InterPro" id="IPR004612">
    <property type="entry name" value="Resolv_RecU"/>
</dbReference>
<keyword evidence="2 13" id="KW-0963">Cytoplasm</keyword>
<dbReference type="Pfam" id="PF03838">
    <property type="entry name" value="RecU"/>
    <property type="match status" value="1"/>
</dbReference>
<evidence type="ECO:0000256" key="2">
    <source>
        <dbReference type="ARBA" id="ARBA00022490"/>
    </source>
</evidence>
<keyword evidence="14" id="KW-0472">Membrane</keyword>
<dbReference type="EMBL" id="JAIQBY010000003">
    <property type="protein sequence ID" value="MBZ4195225.1"/>
    <property type="molecule type" value="Genomic_DNA"/>
</dbReference>
<dbReference type="SUPFAM" id="SSF52980">
    <property type="entry name" value="Restriction endonuclease-like"/>
    <property type="match status" value="1"/>
</dbReference>
<evidence type="ECO:0000256" key="13">
    <source>
        <dbReference type="HAMAP-Rule" id="MF_00130"/>
    </source>
</evidence>
<dbReference type="GO" id="GO:0008821">
    <property type="term" value="F:crossover junction DNA endonuclease activity"/>
    <property type="evidence" value="ECO:0007669"/>
    <property type="project" value="UniProtKB-EC"/>
</dbReference>
<evidence type="ECO:0000256" key="11">
    <source>
        <dbReference type="ARBA" id="ARBA00023447"/>
    </source>
</evidence>
<evidence type="ECO:0000256" key="6">
    <source>
        <dbReference type="ARBA" id="ARBA00022763"/>
    </source>
</evidence>
<dbReference type="GO" id="GO:0005737">
    <property type="term" value="C:cytoplasm"/>
    <property type="evidence" value="ECO:0007669"/>
    <property type="project" value="UniProtKB-SubCell"/>
</dbReference>
<keyword evidence="3 13" id="KW-0540">Nuclease</keyword>
<feature type="binding site" evidence="13">
    <location>
        <position position="92"/>
    </location>
    <ligand>
        <name>Mg(2+)</name>
        <dbReference type="ChEBI" id="CHEBI:18420"/>
    </ligand>
</feature>
<keyword evidence="5 13" id="KW-0255">Endonuclease</keyword>
<name>A0A953T4P9_9MOLU</name>
<dbReference type="Proteomes" id="UP000772186">
    <property type="component" value="Unassembled WGS sequence"/>
</dbReference>
<comment type="caution">
    <text evidence="15">The sequence shown here is derived from an EMBL/GenBank/DDBJ whole genome shotgun (WGS) entry which is preliminary data.</text>
</comment>
<proteinExistence type="inferred from homology"/>